<sequence length="114" mass="12116">MAKITNLTFEQLNDESATPVFAYASGNVTVSLTALTGETYTGLTDPKVVKAVWNLMELGEKAQTTVNLTAADGDELAAFSAQGMGTFDPATYQLPLSRSLRAQIEADPTNLQGQ</sequence>
<reference evidence="1" key="1">
    <citation type="submission" date="2021-04" db="EMBL/GenBank/DDBJ databases">
        <title>Genome sequence of Woronichinia naegeliana from Washington state freshwater lake bloom.</title>
        <authorList>
            <person name="Dreher T.W."/>
        </authorList>
    </citation>
    <scope>NUCLEOTIDE SEQUENCE</scope>
    <source>
        <strain evidence="1">WA131</strain>
    </source>
</reference>
<gene>
    <name evidence="1" type="ORF">KA717_39525</name>
</gene>
<evidence type="ECO:0000313" key="1">
    <source>
        <dbReference type="EMBL" id="UXE61366.1"/>
    </source>
</evidence>
<protein>
    <submittedName>
        <fullName evidence="1">Uncharacterized protein</fullName>
    </submittedName>
</protein>
<organism evidence="1">
    <name type="scientific">Woronichinia naegeliana WA131</name>
    <dbReference type="NCBI Taxonomy" id="2824559"/>
    <lineage>
        <taxon>Bacteria</taxon>
        <taxon>Bacillati</taxon>
        <taxon>Cyanobacteriota</taxon>
        <taxon>Cyanophyceae</taxon>
        <taxon>Synechococcales</taxon>
        <taxon>Coelosphaeriaceae</taxon>
        <taxon>Woronichinia</taxon>
    </lineage>
</organism>
<accession>A0A977KWT1</accession>
<dbReference type="EMBL" id="CP073041">
    <property type="protein sequence ID" value="UXE61366.1"/>
    <property type="molecule type" value="Genomic_DNA"/>
</dbReference>
<dbReference type="KEGG" id="wna:KA717_39525"/>
<dbReference type="AlphaFoldDB" id="A0A977KWT1"/>
<dbReference type="Proteomes" id="UP001065613">
    <property type="component" value="Chromosome"/>
</dbReference>
<proteinExistence type="predicted"/>
<name>A0A977KWT1_9CYAN</name>